<evidence type="ECO:0000313" key="2">
    <source>
        <dbReference type="Proteomes" id="UP000192472"/>
    </source>
</evidence>
<accession>A0A1W2GMP4</accession>
<evidence type="ECO:0008006" key="3">
    <source>
        <dbReference type="Google" id="ProtNLM"/>
    </source>
</evidence>
<dbReference type="STRING" id="692418.SAMN04488029_3544"/>
<reference evidence="1 2" key="1">
    <citation type="submission" date="2017-04" db="EMBL/GenBank/DDBJ databases">
        <authorList>
            <person name="Afonso C.L."/>
            <person name="Miller P.J."/>
            <person name="Scott M.A."/>
            <person name="Spackman E."/>
            <person name="Goraichik I."/>
            <person name="Dimitrov K.M."/>
            <person name="Suarez D.L."/>
            <person name="Swayne D.E."/>
        </authorList>
    </citation>
    <scope>NUCLEOTIDE SEQUENCE [LARGE SCALE GENOMIC DNA]</scope>
    <source>
        <strain evidence="1 2">DSM 26133</strain>
    </source>
</reference>
<name>A0A1W2GMP4_REIFA</name>
<protein>
    <recommendedName>
        <fullName evidence="3">Outer membrane protein beta-barrel domain-containing protein</fullName>
    </recommendedName>
</protein>
<proteinExistence type="predicted"/>
<keyword evidence="2" id="KW-1185">Reference proteome</keyword>
<gene>
    <name evidence="1" type="ORF">SAMN04488029_3544</name>
</gene>
<dbReference type="EMBL" id="FWYF01000004">
    <property type="protein sequence ID" value="SMD37929.1"/>
    <property type="molecule type" value="Genomic_DNA"/>
</dbReference>
<sequence length="201" mass="22984">MKVYQLIFLLVLIFVMDRSALAQIDSLHKEKLRKPLKIGGYIAGVFERAPVSPGQTNSFGLQTAVILKKHLQLGFYGMSYTNNSYREQLIFPNTFQMNYKHAGVLLGYRIHLDTKVAFNVESKLGLGEVKWIQLERGSPFLANKFQMIHLQASIDYLITNFLVINAFIGHRWMNGLDITGLNNDDFKGWYFGMALKVGKFK</sequence>
<dbReference type="Proteomes" id="UP000192472">
    <property type="component" value="Unassembled WGS sequence"/>
</dbReference>
<dbReference type="AlphaFoldDB" id="A0A1W2GMP4"/>
<evidence type="ECO:0000313" key="1">
    <source>
        <dbReference type="EMBL" id="SMD37929.1"/>
    </source>
</evidence>
<dbReference type="OrthoDB" id="825661at2"/>
<organism evidence="1 2">
    <name type="scientific">Reichenbachiella faecimaris</name>
    <dbReference type="NCBI Taxonomy" id="692418"/>
    <lineage>
        <taxon>Bacteria</taxon>
        <taxon>Pseudomonadati</taxon>
        <taxon>Bacteroidota</taxon>
        <taxon>Cytophagia</taxon>
        <taxon>Cytophagales</taxon>
        <taxon>Reichenbachiellaceae</taxon>
        <taxon>Reichenbachiella</taxon>
    </lineage>
</organism>